<dbReference type="STRING" id="137265.SAMN05421684_5706"/>
<dbReference type="GO" id="GO:0016491">
    <property type="term" value="F:oxidoreductase activity"/>
    <property type="evidence" value="ECO:0007669"/>
    <property type="project" value="UniProtKB-KW"/>
</dbReference>
<comment type="similarity">
    <text evidence="1">Belongs to the short-chain dehydrogenases/reductases (SDR) family.</text>
</comment>
<dbReference type="EMBL" id="FNQB01000003">
    <property type="protein sequence ID" value="SDZ49265.1"/>
    <property type="molecule type" value="Genomic_DNA"/>
</dbReference>
<dbReference type="PRINTS" id="PR00081">
    <property type="entry name" value="GDHRDH"/>
</dbReference>
<dbReference type="RefSeq" id="WP_090799369.1">
    <property type="nucleotide sequence ID" value="NZ_BOND01000002.1"/>
</dbReference>
<keyword evidence="5" id="KW-1185">Reference proteome</keyword>
<organism evidence="4 5">
    <name type="scientific">Asanoa ishikariensis</name>
    <dbReference type="NCBI Taxonomy" id="137265"/>
    <lineage>
        <taxon>Bacteria</taxon>
        <taxon>Bacillati</taxon>
        <taxon>Actinomycetota</taxon>
        <taxon>Actinomycetes</taxon>
        <taxon>Micromonosporales</taxon>
        <taxon>Micromonosporaceae</taxon>
        <taxon>Asanoa</taxon>
    </lineage>
</organism>
<protein>
    <recommendedName>
        <fullName evidence="3">Probable oxidoreductase</fullName>
    </recommendedName>
</protein>
<dbReference type="SUPFAM" id="SSF51735">
    <property type="entry name" value="NAD(P)-binding Rossmann-fold domains"/>
    <property type="match status" value="1"/>
</dbReference>
<gene>
    <name evidence="4" type="ORF">SAMN05421684_5706</name>
</gene>
<dbReference type="AlphaFoldDB" id="A0A1H3THZ8"/>
<accession>A0A1H3THZ8</accession>
<dbReference type="Gene3D" id="3.40.50.720">
    <property type="entry name" value="NAD(P)-binding Rossmann-like Domain"/>
    <property type="match status" value="1"/>
</dbReference>
<proteinExistence type="inferred from homology"/>
<keyword evidence="2" id="KW-0560">Oxidoreductase</keyword>
<reference evidence="5" key="1">
    <citation type="submission" date="2016-10" db="EMBL/GenBank/DDBJ databases">
        <authorList>
            <person name="Varghese N."/>
            <person name="Submissions S."/>
        </authorList>
    </citation>
    <scope>NUCLEOTIDE SEQUENCE [LARGE SCALE GENOMIC DNA]</scope>
    <source>
        <strain evidence="5">DSM 44718</strain>
    </source>
</reference>
<dbReference type="InterPro" id="IPR002347">
    <property type="entry name" value="SDR_fam"/>
</dbReference>
<dbReference type="PANTHER" id="PTHR24320:SF148">
    <property type="entry name" value="NAD(P)-BINDING ROSSMANN-FOLD SUPERFAMILY PROTEIN"/>
    <property type="match status" value="1"/>
</dbReference>
<dbReference type="Pfam" id="PF00106">
    <property type="entry name" value="adh_short"/>
    <property type="match status" value="1"/>
</dbReference>
<evidence type="ECO:0000256" key="3">
    <source>
        <dbReference type="ARBA" id="ARBA00071493"/>
    </source>
</evidence>
<name>A0A1H3THZ8_9ACTN</name>
<dbReference type="FunFam" id="3.40.50.720:FF:000594">
    <property type="entry name" value="Short-chain oxidoreductase"/>
    <property type="match status" value="1"/>
</dbReference>
<dbReference type="OrthoDB" id="4577644at2"/>
<dbReference type="InterPro" id="IPR036291">
    <property type="entry name" value="NAD(P)-bd_dom_sf"/>
</dbReference>
<evidence type="ECO:0000256" key="2">
    <source>
        <dbReference type="ARBA" id="ARBA00023002"/>
    </source>
</evidence>
<evidence type="ECO:0000256" key="1">
    <source>
        <dbReference type="ARBA" id="ARBA00006484"/>
    </source>
</evidence>
<sequence>MAFGADSTAAEVVADVDLTGQRAVVTGGGSGIGLATAKALAAAGAQVTVAVRDPAQGRAAGLRWELLDLSDLGSVRAFANRWTGPLHILVNNAGVMRTPEAHTSQGWELQFATNHLGHFALSVALHPALGETDDGGRVVAVTSASHLRAPVDFDDINFEHRTYDPTTAYDQSKTANVLFAVEAARRWAHDGVTVNAVNPGGVRGHLQHHLSDAELSEMDARAASGPGWKSPEQGAATSAYVATAPVLAGESGRYFEDCHEAGLHQPGTAAGVAPYAVDPANAARLWEISAEAVGAG</sequence>
<dbReference type="PANTHER" id="PTHR24320">
    <property type="entry name" value="RETINOL DEHYDROGENASE"/>
    <property type="match status" value="1"/>
</dbReference>
<evidence type="ECO:0000313" key="4">
    <source>
        <dbReference type="EMBL" id="SDZ49265.1"/>
    </source>
</evidence>
<evidence type="ECO:0000313" key="5">
    <source>
        <dbReference type="Proteomes" id="UP000199632"/>
    </source>
</evidence>
<dbReference type="Proteomes" id="UP000199632">
    <property type="component" value="Unassembled WGS sequence"/>
</dbReference>